<organism evidence="3 4">
    <name type="scientific">Leptospira wolffii</name>
    <dbReference type="NCBI Taxonomy" id="409998"/>
    <lineage>
        <taxon>Bacteria</taxon>
        <taxon>Pseudomonadati</taxon>
        <taxon>Spirochaetota</taxon>
        <taxon>Spirochaetia</taxon>
        <taxon>Leptospirales</taxon>
        <taxon>Leptospiraceae</taxon>
        <taxon>Leptospira</taxon>
    </lineage>
</organism>
<dbReference type="Proteomes" id="UP000231912">
    <property type="component" value="Unassembled WGS sequence"/>
</dbReference>
<dbReference type="InterPro" id="IPR051746">
    <property type="entry name" value="Kelch_domain_containing_8"/>
</dbReference>
<gene>
    <name evidence="3" type="ORF">CH371_18625</name>
</gene>
<dbReference type="InterPro" id="IPR011043">
    <property type="entry name" value="Gal_Oxase/kelch_b-propeller"/>
</dbReference>
<keyword evidence="1" id="KW-0880">Kelch repeat</keyword>
<evidence type="ECO:0000256" key="2">
    <source>
        <dbReference type="ARBA" id="ARBA00022737"/>
    </source>
</evidence>
<dbReference type="RefSeq" id="WP_100760194.1">
    <property type="nucleotide sequence ID" value="NZ_NPDT01000010.1"/>
</dbReference>
<proteinExistence type="predicted"/>
<dbReference type="Gene3D" id="2.120.10.80">
    <property type="entry name" value="Kelch-type beta propeller"/>
    <property type="match status" value="2"/>
</dbReference>
<reference evidence="3 4" key="1">
    <citation type="submission" date="2017-07" db="EMBL/GenBank/DDBJ databases">
        <title>Leptospira spp. isolated from tropical soils.</title>
        <authorList>
            <person name="Thibeaux R."/>
            <person name="Iraola G."/>
            <person name="Ferres I."/>
            <person name="Bierque E."/>
            <person name="Girault D."/>
            <person name="Soupe-Gilbert M.-E."/>
            <person name="Picardeau M."/>
            <person name="Goarant C."/>
        </authorList>
    </citation>
    <scope>NUCLEOTIDE SEQUENCE [LARGE SCALE GENOMIC DNA]</scope>
    <source>
        <strain evidence="3 4">FH2-C-A2</strain>
    </source>
</reference>
<dbReference type="PANTHER" id="PTHR46260">
    <property type="entry name" value="RING-TYPE DOMAIN-CONTAINING PROTEIN"/>
    <property type="match status" value="1"/>
</dbReference>
<dbReference type="SMART" id="SM00612">
    <property type="entry name" value="Kelch"/>
    <property type="match status" value="3"/>
</dbReference>
<accession>A0A2M9Z7L9</accession>
<dbReference type="InterPro" id="IPR015915">
    <property type="entry name" value="Kelch-typ_b-propeller"/>
</dbReference>
<dbReference type="Pfam" id="PF01344">
    <property type="entry name" value="Kelch_1"/>
    <property type="match status" value="1"/>
</dbReference>
<evidence type="ECO:0008006" key="5">
    <source>
        <dbReference type="Google" id="ProtNLM"/>
    </source>
</evidence>
<name>A0A2M9Z7L9_9LEPT</name>
<protein>
    <recommendedName>
        <fullName evidence="5">Galactose oxidase</fullName>
    </recommendedName>
</protein>
<comment type="caution">
    <text evidence="3">The sequence shown here is derived from an EMBL/GenBank/DDBJ whole genome shotgun (WGS) entry which is preliminary data.</text>
</comment>
<dbReference type="SUPFAM" id="SSF50965">
    <property type="entry name" value="Galactose oxidase, central domain"/>
    <property type="match status" value="1"/>
</dbReference>
<evidence type="ECO:0000256" key="1">
    <source>
        <dbReference type="ARBA" id="ARBA00022441"/>
    </source>
</evidence>
<dbReference type="SUPFAM" id="SSF117281">
    <property type="entry name" value="Kelch motif"/>
    <property type="match status" value="1"/>
</dbReference>
<keyword evidence="2" id="KW-0677">Repeat</keyword>
<evidence type="ECO:0000313" key="3">
    <source>
        <dbReference type="EMBL" id="PJZ64429.1"/>
    </source>
</evidence>
<dbReference type="InterPro" id="IPR006652">
    <property type="entry name" value="Kelch_1"/>
</dbReference>
<sequence length="454" mass="48598">MKRCKFYHIILSACILAQIACENSQLSDIIGDESSKVEIGYVAKLGPNAATLIWSCTLSSQGIVYSTNGIFPSLKRSKKHSFELQNLQPNTEYSVILTCGSQTMAEGEPVSFRTWISNDPPKTRGIWIVGGIGSQSSPLPEIDLFDPVTNTWYSSITSVPTPRVFASIVSHKSKIYVIGGLEYISGVYVSSSKVEEYDPYSNTWQTKSPLPFGSQGAVAGSVGDEIYILSGSNSPDMTNGPVFNTILKFYPDLGASGQWISYSVTPTIFARVDMAGCAIDGAIFYTGGRTYNTGSANATTDAFIPSANSTTSLSEPTLGESKHGAGGLCINPSPQDPFPTDGEWFAVFGGSTASGNLQQPVTSISASNKTEFYQLGAGTFAAGPTLPSSLYYPASQISYETRKIFVFGGASAINIPNNSVYSLSSANPILSAWTTESLPMPRSRYAHKAVRIDR</sequence>
<evidence type="ECO:0000313" key="4">
    <source>
        <dbReference type="Proteomes" id="UP000231912"/>
    </source>
</evidence>
<dbReference type="EMBL" id="NPDT01000010">
    <property type="protein sequence ID" value="PJZ64429.1"/>
    <property type="molecule type" value="Genomic_DNA"/>
</dbReference>
<dbReference type="AlphaFoldDB" id="A0A2M9Z7L9"/>
<dbReference type="PANTHER" id="PTHR46260:SF3">
    <property type="entry name" value="RING-TYPE DOMAIN-CONTAINING PROTEIN"/>
    <property type="match status" value="1"/>
</dbReference>